<dbReference type="InterPro" id="IPR050386">
    <property type="entry name" value="Glycosyl_hydrolase_5"/>
</dbReference>
<reference evidence="9 10" key="1">
    <citation type="submission" date="2020-04" db="EMBL/GenBank/DDBJ databases">
        <authorList>
            <person name="Hitch T.C.A."/>
            <person name="Wylensek D."/>
            <person name="Clavel T."/>
        </authorList>
    </citation>
    <scope>NUCLEOTIDE SEQUENCE [LARGE SCALE GENOMIC DNA]</scope>
    <source>
        <strain evidence="9 10">COR2-253-APC-1A</strain>
    </source>
</reference>
<organism evidence="9 10">
    <name type="scientific">Victivallis vadensis</name>
    <dbReference type="NCBI Taxonomy" id="172901"/>
    <lineage>
        <taxon>Bacteria</taxon>
        <taxon>Pseudomonadati</taxon>
        <taxon>Lentisphaerota</taxon>
        <taxon>Lentisphaeria</taxon>
        <taxon>Victivallales</taxon>
        <taxon>Victivallaceae</taxon>
        <taxon>Victivallis</taxon>
    </lineage>
</organism>
<dbReference type="Gene3D" id="3.20.20.80">
    <property type="entry name" value="Glycosidases"/>
    <property type="match status" value="1"/>
</dbReference>
<dbReference type="GO" id="GO:0008422">
    <property type="term" value="F:beta-glucosidase activity"/>
    <property type="evidence" value="ECO:0007669"/>
    <property type="project" value="TreeGrafter"/>
</dbReference>
<keyword evidence="4" id="KW-0119">Carbohydrate metabolism</keyword>
<evidence type="ECO:0000256" key="6">
    <source>
        <dbReference type="ARBA" id="ARBA00023326"/>
    </source>
</evidence>
<dbReference type="InterPro" id="IPR017853">
    <property type="entry name" value="GH"/>
</dbReference>
<dbReference type="GO" id="GO:0005576">
    <property type="term" value="C:extracellular region"/>
    <property type="evidence" value="ECO:0007669"/>
    <property type="project" value="TreeGrafter"/>
</dbReference>
<keyword evidence="2 7" id="KW-0378">Hydrolase</keyword>
<dbReference type="Proteomes" id="UP000576225">
    <property type="component" value="Unassembled WGS sequence"/>
</dbReference>
<dbReference type="EMBL" id="JABAEW010000009">
    <property type="protein sequence ID" value="NMD86199.1"/>
    <property type="molecule type" value="Genomic_DNA"/>
</dbReference>
<evidence type="ECO:0000256" key="1">
    <source>
        <dbReference type="ARBA" id="ARBA00005641"/>
    </source>
</evidence>
<accession>A0A848AY80</accession>
<evidence type="ECO:0000256" key="7">
    <source>
        <dbReference type="RuleBase" id="RU361153"/>
    </source>
</evidence>
<keyword evidence="5 7" id="KW-0326">Glycosidase</keyword>
<comment type="similarity">
    <text evidence="1 7">Belongs to the glycosyl hydrolase 5 (cellulase A) family.</text>
</comment>
<evidence type="ECO:0000313" key="9">
    <source>
        <dbReference type="EMBL" id="NMD86199.1"/>
    </source>
</evidence>
<dbReference type="PANTHER" id="PTHR31297:SF41">
    <property type="entry name" value="ENDOGLUCANASE, PUTATIVE (AFU_ORTHOLOGUE AFUA_5G01830)-RELATED"/>
    <property type="match status" value="1"/>
</dbReference>
<evidence type="ECO:0000256" key="3">
    <source>
        <dbReference type="ARBA" id="ARBA00023001"/>
    </source>
</evidence>
<keyword evidence="3" id="KW-0136">Cellulose degradation</keyword>
<comment type="caution">
    <text evidence="9">The sequence shown here is derived from an EMBL/GenBank/DDBJ whole genome shotgun (WGS) entry which is preliminary data.</text>
</comment>
<dbReference type="AlphaFoldDB" id="A0A848AY80"/>
<feature type="domain" description="Glycoside hydrolase family 5" evidence="8">
    <location>
        <begin position="209"/>
        <end position="469"/>
    </location>
</feature>
<keyword evidence="6" id="KW-0624">Polysaccharide degradation</keyword>
<dbReference type="RefSeq" id="WP_168962013.1">
    <property type="nucleotide sequence ID" value="NZ_CAUHRZ010000012.1"/>
</dbReference>
<evidence type="ECO:0000256" key="5">
    <source>
        <dbReference type="ARBA" id="ARBA00023295"/>
    </source>
</evidence>
<evidence type="ECO:0000256" key="2">
    <source>
        <dbReference type="ARBA" id="ARBA00022801"/>
    </source>
</evidence>
<evidence type="ECO:0000313" key="10">
    <source>
        <dbReference type="Proteomes" id="UP000576225"/>
    </source>
</evidence>
<proteinExistence type="inferred from homology"/>
<dbReference type="GO" id="GO:0030245">
    <property type="term" value="P:cellulose catabolic process"/>
    <property type="evidence" value="ECO:0007669"/>
    <property type="project" value="UniProtKB-KW"/>
</dbReference>
<protein>
    <submittedName>
        <fullName evidence="9">Glycoside hydrolase family 5 protein</fullName>
    </submittedName>
</protein>
<dbReference type="SUPFAM" id="SSF51445">
    <property type="entry name" value="(Trans)glycosidases"/>
    <property type="match status" value="1"/>
</dbReference>
<evidence type="ECO:0000256" key="4">
    <source>
        <dbReference type="ARBA" id="ARBA00023277"/>
    </source>
</evidence>
<evidence type="ECO:0000259" key="8">
    <source>
        <dbReference type="Pfam" id="PF00150"/>
    </source>
</evidence>
<name>A0A848AY80_9BACT</name>
<dbReference type="InterPro" id="IPR001547">
    <property type="entry name" value="Glyco_hydro_5"/>
</dbReference>
<gene>
    <name evidence="9" type="ORF">HF882_06330</name>
</gene>
<dbReference type="Pfam" id="PF00150">
    <property type="entry name" value="Cellulase"/>
    <property type="match status" value="1"/>
</dbReference>
<dbReference type="Gene3D" id="2.60.120.260">
    <property type="entry name" value="Galactose-binding domain-like"/>
    <property type="match status" value="1"/>
</dbReference>
<dbReference type="GO" id="GO:0009986">
    <property type="term" value="C:cell surface"/>
    <property type="evidence" value="ECO:0007669"/>
    <property type="project" value="TreeGrafter"/>
</dbReference>
<sequence>MKQILFSLLLLCFSGVLYGREVMYSNFTPAELKQWELPPQAVPMREGNRHFIRFSLQEKRNTGTYLTAPFPIERFKGQFLRVICRVRAFDVTKPFSNWNGIKIMVHTKDENDRPGWNQATRLWGNFDWKSVDFIFYVKDSVSKGEIQLGLQESSGTVDFADLHISVVPTKEVYPPVAELPEGFQAKYTPRALSRRRGAMSPAVYRKGDLDVLASWGANLVRWQLMTEHWREQADRDLAIFDRHLEKELDVFINQVLPDCERLGLKIALDLHYLPGGRKSDHDLVMQYEQKYAQAFIDTWRKIATRLKGEHAIWAYDLVNEPNQVNMAPYNYLKLQYDAARAIREVDPDVPIIVAANMGSAPDSFSYLSPLPLENIIYTTHMYLPGPYTHQGIPGSGGNGIFNYPGEINGIYYDREVLRSLLKPVREFQKRYGARIYVGEFSVVRWAEGGDRYLADLISIFEEYGWDWSYHAFRESKTWDVEYEGGSYKDYVKAAVPTKRQQVLQEGFKRNEVKR</sequence>
<dbReference type="PANTHER" id="PTHR31297">
    <property type="entry name" value="GLUCAN ENDO-1,6-BETA-GLUCOSIDASE B"/>
    <property type="match status" value="1"/>
</dbReference>